<dbReference type="EMBL" id="CP109109">
    <property type="protein sequence ID" value="WSC01991.1"/>
    <property type="molecule type" value="Genomic_DNA"/>
</dbReference>
<proteinExistence type="predicted"/>
<sequence>MSFYQSLEESTRSLTAAEQKIGSLLLADPRNAPFLRIAEIAKRAGVHDSTVVRFAQKLGYAGFIEMREALVADSLSSQDRTIAMREEGEAFSLAMVVSSQVEVLRSLPEKIPQERIDSTVAALLAADRIHVMGSGLMLPLVEFMRAKLSSAGLHVDTIPCTGREAAQRLAHVRPTDALLVFAFSEDYEDVAHPIRILEAEQTSVILLTDESSLMRPELPAHVIAIPRDQVRHGVIVPMTALCYAIHYDLLQYRTEERRATRQRTDLLDGGSPAASRTQ</sequence>
<evidence type="ECO:0000313" key="1">
    <source>
        <dbReference type="EMBL" id="WSC01991.1"/>
    </source>
</evidence>
<organism evidence="1 2">
    <name type="scientific">Streptomyces scopuliridis</name>
    <dbReference type="NCBI Taxonomy" id="452529"/>
    <lineage>
        <taxon>Bacteria</taxon>
        <taxon>Bacillati</taxon>
        <taxon>Actinomycetota</taxon>
        <taxon>Actinomycetes</taxon>
        <taxon>Kitasatosporales</taxon>
        <taxon>Streptomycetaceae</taxon>
        <taxon>Streptomyces</taxon>
    </lineage>
</organism>
<reference evidence="1" key="1">
    <citation type="submission" date="2022-10" db="EMBL/GenBank/DDBJ databases">
        <title>The complete genomes of actinobacterial strains from the NBC collection.</title>
        <authorList>
            <person name="Joergensen T.S."/>
            <person name="Alvarez Arevalo M."/>
            <person name="Sterndorff E.B."/>
            <person name="Faurdal D."/>
            <person name="Vuksanovic O."/>
            <person name="Mourched A.-S."/>
            <person name="Charusanti P."/>
            <person name="Shaw S."/>
            <person name="Blin K."/>
            <person name="Weber T."/>
        </authorList>
    </citation>
    <scope>NUCLEOTIDE SEQUENCE</scope>
    <source>
        <strain evidence="1">NBC 01771</strain>
    </source>
</reference>
<accession>A0ACD4ZU52</accession>
<keyword evidence="2" id="KW-1185">Reference proteome</keyword>
<evidence type="ECO:0000313" key="2">
    <source>
        <dbReference type="Proteomes" id="UP001348369"/>
    </source>
</evidence>
<gene>
    <name evidence="1" type="ORF">OG835_36625</name>
</gene>
<protein>
    <submittedName>
        <fullName evidence="1">MurR/RpiR family transcriptional regulator</fullName>
    </submittedName>
</protein>
<dbReference type="Proteomes" id="UP001348369">
    <property type="component" value="Chromosome"/>
</dbReference>
<name>A0ACD4ZU52_9ACTN</name>